<dbReference type="Proteomes" id="UP000325161">
    <property type="component" value="Chromosome"/>
</dbReference>
<protein>
    <submittedName>
        <fullName evidence="3">Extracellular solute-binding protein</fullName>
    </submittedName>
</protein>
<accession>A0A5C0B4P4</accession>
<keyword evidence="1 2" id="KW-0732">Signal</keyword>
<dbReference type="InterPro" id="IPR006059">
    <property type="entry name" value="SBP"/>
</dbReference>
<dbReference type="Gene3D" id="3.40.190.10">
    <property type="entry name" value="Periplasmic binding protein-like II"/>
    <property type="match status" value="2"/>
</dbReference>
<evidence type="ECO:0000256" key="2">
    <source>
        <dbReference type="SAM" id="SignalP"/>
    </source>
</evidence>
<dbReference type="AlphaFoldDB" id="A0A5C0B4P4"/>
<feature type="signal peptide" evidence="2">
    <location>
        <begin position="1"/>
        <end position="23"/>
    </location>
</feature>
<reference evidence="3 4" key="1">
    <citation type="submission" date="2019-08" db="EMBL/GenBank/DDBJ databases">
        <title>Amphibian skin-associated Pigmentiphaga: genome sequence and occurrence across geography and hosts.</title>
        <authorList>
            <person name="Bletz M.C."/>
            <person name="Bunk B."/>
            <person name="Sproeer C."/>
            <person name="Biwer P."/>
            <person name="Reiter S."/>
            <person name="Rabemananjara F.C.E."/>
            <person name="Schulz S."/>
            <person name="Overmann J."/>
            <person name="Vences M."/>
        </authorList>
    </citation>
    <scope>NUCLEOTIDE SEQUENCE [LARGE SCALE GENOMIC DNA]</scope>
    <source>
        <strain evidence="3 4">Mada1488</strain>
    </source>
</reference>
<organism evidence="3 4">
    <name type="scientific">Pigmentiphaga aceris</name>
    <dbReference type="NCBI Taxonomy" id="1940612"/>
    <lineage>
        <taxon>Bacteria</taxon>
        <taxon>Pseudomonadati</taxon>
        <taxon>Pseudomonadota</taxon>
        <taxon>Betaproteobacteria</taxon>
        <taxon>Burkholderiales</taxon>
        <taxon>Alcaligenaceae</taxon>
        <taxon>Pigmentiphaga</taxon>
    </lineage>
</organism>
<dbReference type="OrthoDB" id="8581273at2"/>
<keyword evidence="4" id="KW-1185">Reference proteome</keyword>
<name>A0A5C0B4P4_9BURK</name>
<feature type="chain" id="PRO_5022992993" evidence="2">
    <location>
        <begin position="24"/>
        <end position="342"/>
    </location>
</feature>
<dbReference type="EMBL" id="CP043046">
    <property type="protein sequence ID" value="QEI08230.1"/>
    <property type="molecule type" value="Genomic_DNA"/>
</dbReference>
<evidence type="ECO:0000256" key="1">
    <source>
        <dbReference type="ARBA" id="ARBA00022729"/>
    </source>
</evidence>
<dbReference type="KEGG" id="pacr:FXN63_22095"/>
<dbReference type="Pfam" id="PF13416">
    <property type="entry name" value="SBP_bac_8"/>
    <property type="match status" value="1"/>
</dbReference>
<gene>
    <name evidence="3" type="ORF">FXN63_22095</name>
</gene>
<dbReference type="PANTHER" id="PTHR30222">
    <property type="entry name" value="SPERMIDINE/PUTRESCINE-BINDING PERIPLASMIC PROTEIN"/>
    <property type="match status" value="1"/>
</dbReference>
<dbReference type="SUPFAM" id="SSF53850">
    <property type="entry name" value="Periplasmic binding protein-like II"/>
    <property type="match status" value="1"/>
</dbReference>
<evidence type="ECO:0000313" key="3">
    <source>
        <dbReference type="EMBL" id="QEI08230.1"/>
    </source>
</evidence>
<dbReference type="CDD" id="cd13589">
    <property type="entry name" value="PBP2_polyamine_RpCGA009"/>
    <property type="match status" value="1"/>
</dbReference>
<dbReference type="PANTHER" id="PTHR30222:SF17">
    <property type="entry name" value="SPERMIDINE_PUTRESCINE-BINDING PERIPLASMIC PROTEIN"/>
    <property type="match status" value="1"/>
</dbReference>
<proteinExistence type="predicted"/>
<evidence type="ECO:0000313" key="4">
    <source>
        <dbReference type="Proteomes" id="UP000325161"/>
    </source>
</evidence>
<sequence length="342" mass="37491">MIRKLLTLCVLSTALGATTTAWAQDALVVSTWGGSFRDLIDENIGKEFTRQTGVPVKYVTGGTIDRLNKAKLASTPESDVTFTTSHVGWLYVSGNLFETLDTSKIPNYSHLVERAKISPYHIGSWAYVYSIGYRPDQLPAGVKFDSWNDLWNPALKTKIASPDFDPSHLIAVSAMLSGGDAATWEKGQEKLKALKPNFKAFYTNDANSQQLIATGETPVQVILSMNAYHMASQGVPVKVAMPKEGAVLGVDSMGIMKGSTKTDLAYKFMNIALSPEVQSKIVASKKASPVIDNATVSAEDAKLPGVFTTKEQWDTQTIVVDNKLRAEKTAEWRKWFTENIMN</sequence>
<dbReference type="RefSeq" id="WP_148817600.1">
    <property type="nucleotide sequence ID" value="NZ_CP043046.1"/>
</dbReference>